<evidence type="ECO:0000259" key="3">
    <source>
        <dbReference type="Pfam" id="PF00117"/>
    </source>
</evidence>
<protein>
    <submittedName>
        <fullName evidence="4">Aminodeoxychorismate/anthranilate synthase component II</fullName>
    </submittedName>
</protein>
<dbReference type="SUPFAM" id="SSF52317">
    <property type="entry name" value="Class I glutamine amidotransferase-like"/>
    <property type="match status" value="1"/>
</dbReference>
<organism evidence="4 5">
    <name type="scientific">Niastella koreensis</name>
    <dbReference type="NCBI Taxonomy" id="354356"/>
    <lineage>
        <taxon>Bacteria</taxon>
        <taxon>Pseudomonadati</taxon>
        <taxon>Bacteroidota</taxon>
        <taxon>Chitinophagia</taxon>
        <taxon>Chitinophagales</taxon>
        <taxon>Chitinophagaceae</taxon>
        <taxon>Niastella</taxon>
    </lineage>
</organism>
<dbReference type="InterPro" id="IPR050472">
    <property type="entry name" value="Anth_synth/Amidotransfase"/>
</dbReference>
<evidence type="ECO:0000313" key="5">
    <source>
        <dbReference type="Proteomes" id="UP000192277"/>
    </source>
</evidence>
<keyword evidence="1" id="KW-0315">Glutamine amidotransferase</keyword>
<dbReference type="PRINTS" id="PR00096">
    <property type="entry name" value="GATASE"/>
</dbReference>
<dbReference type="PRINTS" id="PR00099">
    <property type="entry name" value="CPSGATASE"/>
</dbReference>
<dbReference type="RefSeq" id="WP_014216669.1">
    <property type="nucleotide sequence ID" value="NZ_LWBO01000011.1"/>
</dbReference>
<dbReference type="PANTHER" id="PTHR43418">
    <property type="entry name" value="MULTIFUNCTIONAL TRYPTOPHAN BIOSYNTHESIS PROTEIN-RELATED"/>
    <property type="match status" value="1"/>
</dbReference>
<feature type="domain" description="Glutamine amidotransferase" evidence="3">
    <location>
        <begin position="4"/>
        <end position="230"/>
    </location>
</feature>
<dbReference type="PRINTS" id="PR00097">
    <property type="entry name" value="ANTSNTHASEII"/>
</dbReference>
<dbReference type="Gene3D" id="3.40.50.880">
    <property type="match status" value="1"/>
</dbReference>
<keyword evidence="5" id="KW-1185">Reference proteome</keyword>
<reference evidence="4 5" key="1">
    <citation type="submission" date="2016-04" db="EMBL/GenBank/DDBJ databases">
        <authorList>
            <person name="Chen L."/>
            <person name="Zhuang W."/>
            <person name="Wang G."/>
        </authorList>
    </citation>
    <scope>NUCLEOTIDE SEQUENCE [LARGE SCALE GENOMIC DNA]</scope>
    <source>
        <strain evidence="5">GR20</strain>
    </source>
</reference>
<gene>
    <name evidence="4" type="ORF">A4D02_29385</name>
</gene>
<dbReference type="Proteomes" id="UP000192277">
    <property type="component" value="Unassembled WGS sequence"/>
</dbReference>
<evidence type="ECO:0000313" key="4">
    <source>
        <dbReference type="EMBL" id="OQP49112.1"/>
    </source>
</evidence>
<dbReference type="CDD" id="cd01743">
    <property type="entry name" value="GATase1_Anthranilate_Synthase"/>
    <property type="match status" value="1"/>
</dbReference>
<proteinExistence type="predicted"/>
<name>A0ABX3NXF3_9BACT</name>
<sequence length="232" mass="25855">MKILVFDNYDSFTYNLVHLVEKILHQKVDVYRNDQIPLEDVKAYDKIILSPGPGIPEEAGLLLPLIKEYAASKSILGVCLGHQAIGQAFGGKLTNLSTVYHGVATPVQIVNRQSAIGNREKANPDQSGQAVKRETGKSKKQAETSTEVTHSPLPTHHSLFDGLPDEFEVGRYHSWVVSEDGFPKDLEITARDANNFIMALQHKTYDVQGVQFHPESVLTPRGEEILRNWLKS</sequence>
<evidence type="ECO:0000256" key="2">
    <source>
        <dbReference type="SAM" id="MobiDB-lite"/>
    </source>
</evidence>
<accession>A0ABX3NXF3</accession>
<feature type="region of interest" description="Disordered" evidence="2">
    <location>
        <begin position="116"/>
        <end position="159"/>
    </location>
</feature>
<dbReference type="EMBL" id="LWBO01000011">
    <property type="protein sequence ID" value="OQP49112.1"/>
    <property type="molecule type" value="Genomic_DNA"/>
</dbReference>
<dbReference type="InterPro" id="IPR006221">
    <property type="entry name" value="TrpG/PapA_dom"/>
</dbReference>
<dbReference type="PROSITE" id="PS51273">
    <property type="entry name" value="GATASE_TYPE_1"/>
    <property type="match status" value="1"/>
</dbReference>
<dbReference type="InterPro" id="IPR029062">
    <property type="entry name" value="Class_I_gatase-like"/>
</dbReference>
<evidence type="ECO:0000256" key="1">
    <source>
        <dbReference type="ARBA" id="ARBA00022962"/>
    </source>
</evidence>
<dbReference type="InterPro" id="IPR017926">
    <property type="entry name" value="GATASE"/>
</dbReference>
<feature type="compositionally biased region" description="Basic and acidic residues" evidence="2">
    <location>
        <begin position="131"/>
        <end position="142"/>
    </location>
</feature>
<comment type="caution">
    <text evidence="4">The sequence shown here is derived from an EMBL/GenBank/DDBJ whole genome shotgun (WGS) entry which is preliminary data.</text>
</comment>
<dbReference type="PANTHER" id="PTHR43418:SF4">
    <property type="entry name" value="MULTIFUNCTIONAL TRYPTOPHAN BIOSYNTHESIS PROTEIN"/>
    <property type="match status" value="1"/>
</dbReference>
<dbReference type="Pfam" id="PF00117">
    <property type="entry name" value="GATase"/>
    <property type="match status" value="1"/>
</dbReference>